<proteinExistence type="predicted"/>
<keyword evidence="2" id="KW-1185">Reference proteome</keyword>
<evidence type="ECO:0000313" key="1">
    <source>
        <dbReference type="EMBL" id="SFN63786.1"/>
    </source>
</evidence>
<evidence type="ECO:0000313" key="2">
    <source>
        <dbReference type="Proteomes" id="UP000199614"/>
    </source>
</evidence>
<gene>
    <name evidence="1" type="ORF">SAMN05216207_101859</name>
</gene>
<dbReference type="RefSeq" id="WP_093345046.1">
    <property type="nucleotide sequence ID" value="NZ_FOUY01000018.1"/>
</dbReference>
<protein>
    <submittedName>
        <fullName evidence="1">Uncharacterized protein</fullName>
    </submittedName>
</protein>
<sequence>MDEETAAGLLVAFAALAGRDIGDAEARAAVLQAGTLTPSTLNAIWAQHRRAPGTVPLRDYLAMTLRFVERGPPGGSGP</sequence>
<reference evidence="1 2" key="1">
    <citation type="submission" date="2016-10" db="EMBL/GenBank/DDBJ databases">
        <authorList>
            <person name="de Groot N.N."/>
        </authorList>
    </citation>
    <scope>NUCLEOTIDE SEQUENCE [LARGE SCALE GENOMIC DNA]</scope>
    <source>
        <strain evidence="1 2">CGMCC 4.1877</strain>
    </source>
</reference>
<dbReference type="Proteomes" id="UP000199614">
    <property type="component" value="Unassembled WGS sequence"/>
</dbReference>
<dbReference type="AlphaFoldDB" id="A0A1I5AMM4"/>
<dbReference type="EMBL" id="FOUY01000018">
    <property type="protein sequence ID" value="SFN63786.1"/>
    <property type="molecule type" value="Genomic_DNA"/>
</dbReference>
<dbReference type="OrthoDB" id="3579426at2"/>
<accession>A0A1I5AMM4</accession>
<organism evidence="1 2">
    <name type="scientific">Pseudonocardia ammonioxydans</name>
    <dbReference type="NCBI Taxonomy" id="260086"/>
    <lineage>
        <taxon>Bacteria</taxon>
        <taxon>Bacillati</taxon>
        <taxon>Actinomycetota</taxon>
        <taxon>Actinomycetes</taxon>
        <taxon>Pseudonocardiales</taxon>
        <taxon>Pseudonocardiaceae</taxon>
        <taxon>Pseudonocardia</taxon>
    </lineage>
</organism>
<name>A0A1I5AMM4_PSUAM</name>